<organism evidence="4 5">
    <name type="scientific">Nonomuraea maritima</name>
    <dbReference type="NCBI Taxonomy" id="683260"/>
    <lineage>
        <taxon>Bacteria</taxon>
        <taxon>Bacillati</taxon>
        <taxon>Actinomycetota</taxon>
        <taxon>Actinomycetes</taxon>
        <taxon>Streptosporangiales</taxon>
        <taxon>Streptosporangiaceae</taxon>
        <taxon>Nonomuraea</taxon>
    </lineage>
</organism>
<dbReference type="STRING" id="683260.SAMN05421874_114180"/>
<dbReference type="GO" id="GO:0005737">
    <property type="term" value="C:cytoplasm"/>
    <property type="evidence" value="ECO:0007669"/>
    <property type="project" value="TreeGrafter"/>
</dbReference>
<accession>A0A1G9GQH2</accession>
<reference evidence="4 5" key="1">
    <citation type="submission" date="2016-10" db="EMBL/GenBank/DDBJ databases">
        <authorList>
            <person name="de Groot N.N."/>
        </authorList>
    </citation>
    <scope>NUCLEOTIDE SEQUENCE [LARGE SCALE GENOMIC DNA]</scope>
    <source>
        <strain evidence="4 5">CGMCC 4.5681</strain>
    </source>
</reference>
<keyword evidence="2" id="KW-0012">Acyltransferase</keyword>
<dbReference type="EMBL" id="FNFB01000014">
    <property type="protein sequence ID" value="SDL02878.1"/>
    <property type="molecule type" value="Genomic_DNA"/>
</dbReference>
<gene>
    <name evidence="4" type="ORF">SAMN05421874_114180</name>
</gene>
<dbReference type="OrthoDB" id="3190820at2"/>
<protein>
    <submittedName>
        <fullName evidence="4">Acetyltransferase (GNAT) family protein</fullName>
    </submittedName>
</protein>
<dbReference type="GO" id="GO:0008080">
    <property type="term" value="F:N-acetyltransferase activity"/>
    <property type="evidence" value="ECO:0007669"/>
    <property type="project" value="InterPro"/>
</dbReference>
<dbReference type="Gene3D" id="3.40.630.30">
    <property type="match status" value="1"/>
</dbReference>
<dbReference type="PANTHER" id="PTHR43626">
    <property type="entry name" value="ACYL-COA N-ACYLTRANSFERASE"/>
    <property type="match status" value="1"/>
</dbReference>
<evidence type="ECO:0000313" key="4">
    <source>
        <dbReference type="EMBL" id="SDL02878.1"/>
    </source>
</evidence>
<dbReference type="AlphaFoldDB" id="A0A1G9GQH2"/>
<dbReference type="PANTHER" id="PTHR43626:SF4">
    <property type="entry name" value="GCN5-RELATED N-ACETYLTRANSFERASE 2, CHLOROPLASTIC"/>
    <property type="match status" value="1"/>
</dbReference>
<evidence type="ECO:0000259" key="3">
    <source>
        <dbReference type="PROSITE" id="PS51186"/>
    </source>
</evidence>
<dbReference type="Pfam" id="PF00583">
    <property type="entry name" value="Acetyltransf_1"/>
    <property type="match status" value="1"/>
</dbReference>
<feature type="domain" description="N-acetyltransferase" evidence="3">
    <location>
        <begin position="1"/>
        <end position="133"/>
    </location>
</feature>
<dbReference type="InterPro" id="IPR016181">
    <property type="entry name" value="Acyl_CoA_acyltransferase"/>
</dbReference>
<dbReference type="SUPFAM" id="SSF55729">
    <property type="entry name" value="Acyl-CoA N-acyltransferases (Nat)"/>
    <property type="match status" value="1"/>
</dbReference>
<evidence type="ECO:0000256" key="2">
    <source>
        <dbReference type="ARBA" id="ARBA00023315"/>
    </source>
</evidence>
<evidence type="ECO:0000256" key="1">
    <source>
        <dbReference type="ARBA" id="ARBA00022679"/>
    </source>
</evidence>
<dbReference type="PROSITE" id="PS51186">
    <property type="entry name" value="GNAT"/>
    <property type="match status" value="1"/>
</dbReference>
<sequence length="133" mass="14895">MIRYTDDMHAVEADQLQGFFVGWPAPPSQEKHLAVLRGSYHAVVALDDDDRVVGFINMISDGVLTAFIPWLEVLPEHQGQGIGEELVRRVLTAAENLYSVDLLCDAELQPYYERFGMRAIPGMGLRHWGALQA</sequence>
<dbReference type="Proteomes" id="UP000198683">
    <property type="component" value="Unassembled WGS sequence"/>
</dbReference>
<dbReference type="CDD" id="cd04301">
    <property type="entry name" value="NAT_SF"/>
    <property type="match status" value="1"/>
</dbReference>
<evidence type="ECO:0000313" key="5">
    <source>
        <dbReference type="Proteomes" id="UP000198683"/>
    </source>
</evidence>
<keyword evidence="1 4" id="KW-0808">Transferase</keyword>
<keyword evidence="5" id="KW-1185">Reference proteome</keyword>
<dbReference type="InterPro" id="IPR045039">
    <property type="entry name" value="NSI-like"/>
</dbReference>
<name>A0A1G9GQH2_9ACTN</name>
<proteinExistence type="predicted"/>
<dbReference type="RefSeq" id="WP_090768772.1">
    <property type="nucleotide sequence ID" value="NZ_FNFB01000014.1"/>
</dbReference>
<dbReference type="InterPro" id="IPR000182">
    <property type="entry name" value="GNAT_dom"/>
</dbReference>